<dbReference type="RefSeq" id="WP_281258638.1">
    <property type="nucleotide sequence ID" value="NZ_OMOJ01000007.1"/>
</dbReference>
<evidence type="ECO:0000313" key="2">
    <source>
        <dbReference type="Proteomes" id="UP000244904"/>
    </source>
</evidence>
<keyword evidence="2" id="KW-1185">Reference proteome</keyword>
<sequence>MKTPLNVLSLTMMAVLVIAALSVRAEEGAPSWTDRPTLMRPF</sequence>
<dbReference type="Proteomes" id="UP000244904">
    <property type="component" value="Unassembled WGS sequence"/>
</dbReference>
<name>A0A2R8AZ45_9RHOB</name>
<protein>
    <submittedName>
        <fullName evidence="1">Uncharacterized protein</fullName>
    </submittedName>
</protein>
<evidence type="ECO:0000313" key="1">
    <source>
        <dbReference type="EMBL" id="SPF81114.1"/>
    </source>
</evidence>
<accession>A0A2R8AZ45</accession>
<gene>
    <name evidence="1" type="ORF">PRI8871_02932</name>
</gene>
<reference evidence="2" key="1">
    <citation type="submission" date="2018-03" db="EMBL/GenBank/DDBJ databases">
        <authorList>
            <person name="Rodrigo-Torres L."/>
            <person name="Arahal R. D."/>
            <person name="Lucena T."/>
        </authorList>
    </citation>
    <scope>NUCLEOTIDE SEQUENCE [LARGE SCALE GENOMIC DNA]</scope>
    <source>
        <strain evidence="2">CECT 8871</strain>
    </source>
</reference>
<proteinExistence type="predicted"/>
<organism evidence="1 2">
    <name type="scientific">Pseudoprimorskyibacter insulae</name>
    <dbReference type="NCBI Taxonomy" id="1695997"/>
    <lineage>
        <taxon>Bacteria</taxon>
        <taxon>Pseudomonadati</taxon>
        <taxon>Pseudomonadota</taxon>
        <taxon>Alphaproteobacteria</taxon>
        <taxon>Rhodobacterales</taxon>
        <taxon>Paracoccaceae</taxon>
        <taxon>Pseudoprimorskyibacter</taxon>
    </lineage>
</organism>
<dbReference type="AlphaFoldDB" id="A0A2R8AZ45"/>
<dbReference type="EMBL" id="OMOJ01000007">
    <property type="protein sequence ID" value="SPF81114.1"/>
    <property type="molecule type" value="Genomic_DNA"/>
</dbReference>